<keyword evidence="2" id="KW-0285">Flavoprotein</keyword>
<comment type="similarity">
    <text evidence="1">Belongs to the ETF alpha-subunit/FixB family.</text>
</comment>
<dbReference type="KEGG" id="tsn:W908_04730"/>
<dbReference type="AlphaFoldDB" id="A0A0M3T207"/>
<comment type="function">
    <text evidence="5">The electron transfer flavoprotein serves as a specific electron acceptor for other dehydrogenases. It transfers the electrons to the main respiratory chain via ETF-ubiquinone oxidoreductase (ETF dehydrogenase).</text>
</comment>
<dbReference type="GO" id="GO:0009055">
    <property type="term" value="F:electron transfer activity"/>
    <property type="evidence" value="ECO:0007669"/>
    <property type="project" value="InterPro"/>
</dbReference>
<feature type="domain" description="Electron transfer flavoprotein alpha/beta-subunit N-terminal" evidence="9">
    <location>
        <begin position="3"/>
        <end position="180"/>
    </location>
</feature>
<keyword evidence="4" id="KW-0249">Electron transport</keyword>
<accession>A0A0M3T207</accession>
<dbReference type="PANTHER" id="PTHR43153:SF1">
    <property type="entry name" value="ELECTRON TRANSFER FLAVOPROTEIN SUBUNIT ALPHA, MITOCHONDRIAL"/>
    <property type="match status" value="1"/>
</dbReference>
<sequence length="308" mass="32321">MSALILIELNGSEVSANSRAALTAALQLSDSVDALVLTNDSANASSAASMSGINTVKTIVDDSLEHANVEVASKLIADVMSDYKFLVSGSSTYSKNILPRVGALLDVQPISDVCEIKSSNTFVRPLYAGNVMATVETSDDTIVMTVRATAFEHAEDGGSAALEALSPAMPESNSTFISLQESQSERPELTTAERIVSGGRGLGSKDNFAMIEQLADKLDAAVGASRAAVDAGFISNDYQVGQTGKVVAPKLYLAVGISGAIQHLAGMKDSQVIVVINNDPDAPMSRMADIVWQVDLFDALNELNAYQV</sequence>
<dbReference type="Gene3D" id="3.40.50.620">
    <property type="entry name" value="HUPs"/>
    <property type="match status" value="1"/>
</dbReference>
<keyword evidence="4" id="KW-0813">Transport</keyword>
<comment type="cofactor">
    <cofactor evidence="8">
        <name>FAD</name>
        <dbReference type="ChEBI" id="CHEBI:57692"/>
    </cofactor>
    <text evidence="8">Binds 1 FAD per dimer.</text>
</comment>
<protein>
    <recommendedName>
        <fullName evidence="6">Electron transfer flavoprotein subunit alpha</fullName>
    </recommendedName>
    <alternativeName>
        <fullName evidence="7">Electron transfer flavoprotein large subunit</fullName>
    </alternativeName>
</protein>
<dbReference type="InterPro" id="IPR014730">
    <property type="entry name" value="ETF_a/b_N"/>
</dbReference>
<keyword evidence="3 8" id="KW-0274">FAD</keyword>
<dbReference type="FunFam" id="3.40.50.1220:FF:000001">
    <property type="entry name" value="Electron transfer flavoprotein, alpha subunit"/>
    <property type="match status" value="1"/>
</dbReference>
<organism evidence="10 11">
    <name type="scientific">Candidatus Pseudothioglobus singularis PS1</name>
    <dbReference type="NCBI Taxonomy" id="1125411"/>
    <lineage>
        <taxon>Bacteria</taxon>
        <taxon>Pseudomonadati</taxon>
        <taxon>Pseudomonadota</taxon>
        <taxon>Gammaproteobacteria</taxon>
        <taxon>Candidatus Pseudothioglobaceae</taxon>
        <taxon>Candidatus Pseudothioglobus</taxon>
    </lineage>
</organism>
<dbReference type="Proteomes" id="UP000068905">
    <property type="component" value="Chromosome"/>
</dbReference>
<dbReference type="SUPFAM" id="SSF52467">
    <property type="entry name" value="DHS-like NAD/FAD-binding domain"/>
    <property type="match status" value="1"/>
</dbReference>
<feature type="binding site" evidence="8">
    <location>
        <begin position="225"/>
        <end position="226"/>
    </location>
    <ligand>
        <name>FAD</name>
        <dbReference type="ChEBI" id="CHEBI:57692"/>
    </ligand>
</feature>
<dbReference type="PATRIC" id="fig|1125411.7.peg.929"/>
<dbReference type="InterPro" id="IPR014731">
    <property type="entry name" value="ETF_asu_C"/>
</dbReference>
<dbReference type="Pfam" id="PF00766">
    <property type="entry name" value="ETF_alpha"/>
    <property type="match status" value="1"/>
</dbReference>
<dbReference type="InterPro" id="IPR029035">
    <property type="entry name" value="DHS-like_NAD/FAD-binding_dom"/>
</dbReference>
<reference evidence="10 11" key="1">
    <citation type="journal article" date="2015" name="Genome Announc.">
        <title>Genome Sequence of 'Candidatus Thioglobus singularis' Strain PS1, a Mixotroph from the SUP05 Clade of Marine Gammaproteobacteria.</title>
        <authorList>
            <person name="Marshall K.T."/>
            <person name="Morris R.M."/>
        </authorList>
    </citation>
    <scope>NUCLEOTIDE SEQUENCE [LARGE SCALE GENOMIC DNA]</scope>
    <source>
        <strain evidence="10 11">PS1</strain>
    </source>
</reference>
<dbReference type="SUPFAM" id="SSF52402">
    <property type="entry name" value="Adenine nucleotide alpha hydrolases-like"/>
    <property type="match status" value="1"/>
</dbReference>
<dbReference type="GO" id="GO:0033539">
    <property type="term" value="P:fatty acid beta-oxidation using acyl-CoA dehydrogenase"/>
    <property type="evidence" value="ECO:0007669"/>
    <property type="project" value="TreeGrafter"/>
</dbReference>
<dbReference type="OrthoDB" id="9770286at2"/>
<evidence type="ECO:0000256" key="6">
    <source>
        <dbReference type="ARBA" id="ARBA00068674"/>
    </source>
</evidence>
<gene>
    <name evidence="10" type="ORF">W908_04730</name>
</gene>
<dbReference type="STRING" id="1125411.W908_04730"/>
<keyword evidence="11" id="KW-1185">Reference proteome</keyword>
<dbReference type="GO" id="GO:0050660">
    <property type="term" value="F:flavin adenine dinucleotide binding"/>
    <property type="evidence" value="ECO:0007669"/>
    <property type="project" value="InterPro"/>
</dbReference>
<feature type="binding site" evidence="8">
    <location>
        <position position="200"/>
    </location>
    <ligand>
        <name>FAD</name>
        <dbReference type="ChEBI" id="CHEBI:57692"/>
    </ligand>
</feature>
<feature type="binding site" evidence="8">
    <location>
        <position position="277"/>
    </location>
    <ligand>
        <name>FAD</name>
        <dbReference type="ChEBI" id="CHEBI:57692"/>
    </ligand>
</feature>
<dbReference type="EMBL" id="CP006911">
    <property type="protein sequence ID" value="ALE01925.1"/>
    <property type="molecule type" value="Genomic_DNA"/>
</dbReference>
<evidence type="ECO:0000256" key="7">
    <source>
        <dbReference type="ARBA" id="ARBA00079299"/>
    </source>
</evidence>
<dbReference type="PANTHER" id="PTHR43153">
    <property type="entry name" value="ELECTRON TRANSFER FLAVOPROTEIN ALPHA"/>
    <property type="match status" value="1"/>
</dbReference>
<dbReference type="Gene3D" id="3.40.50.1220">
    <property type="entry name" value="TPP-binding domain"/>
    <property type="match status" value="1"/>
</dbReference>
<feature type="binding site" evidence="8">
    <location>
        <begin position="239"/>
        <end position="243"/>
    </location>
    <ligand>
        <name>FAD</name>
        <dbReference type="ChEBI" id="CHEBI:57692"/>
    </ligand>
</feature>
<evidence type="ECO:0000313" key="11">
    <source>
        <dbReference type="Proteomes" id="UP000068905"/>
    </source>
</evidence>
<evidence type="ECO:0000256" key="5">
    <source>
        <dbReference type="ARBA" id="ARBA00025649"/>
    </source>
</evidence>
<dbReference type="SMART" id="SM00893">
    <property type="entry name" value="ETF"/>
    <property type="match status" value="1"/>
</dbReference>
<evidence type="ECO:0000256" key="4">
    <source>
        <dbReference type="ARBA" id="ARBA00022982"/>
    </source>
</evidence>
<dbReference type="PIRSF" id="PIRSF000089">
    <property type="entry name" value="Electra_flavoP_a"/>
    <property type="match status" value="1"/>
</dbReference>
<dbReference type="InterPro" id="IPR001308">
    <property type="entry name" value="ETF_a/FixB"/>
</dbReference>
<evidence type="ECO:0000256" key="8">
    <source>
        <dbReference type="PIRSR" id="PIRSR000089-1"/>
    </source>
</evidence>
<evidence type="ECO:0000313" key="10">
    <source>
        <dbReference type="EMBL" id="ALE01925.1"/>
    </source>
</evidence>
<feature type="binding site" evidence="8">
    <location>
        <begin position="256"/>
        <end position="263"/>
    </location>
    <ligand>
        <name>FAD</name>
        <dbReference type="ChEBI" id="CHEBI:57692"/>
    </ligand>
</feature>
<name>A0A0M3T207_9GAMM</name>
<proteinExistence type="inferred from homology"/>
<dbReference type="InterPro" id="IPR014729">
    <property type="entry name" value="Rossmann-like_a/b/a_fold"/>
</dbReference>
<dbReference type="CDD" id="cd01715">
    <property type="entry name" value="ETF_alpha"/>
    <property type="match status" value="1"/>
</dbReference>
<dbReference type="Pfam" id="PF01012">
    <property type="entry name" value="ETF"/>
    <property type="match status" value="1"/>
</dbReference>
<evidence type="ECO:0000256" key="1">
    <source>
        <dbReference type="ARBA" id="ARBA00005817"/>
    </source>
</evidence>
<dbReference type="RefSeq" id="WP_053820137.1">
    <property type="nucleotide sequence ID" value="NZ_CP006911.1"/>
</dbReference>
<evidence type="ECO:0000259" key="9">
    <source>
        <dbReference type="SMART" id="SM00893"/>
    </source>
</evidence>
<dbReference type="InterPro" id="IPR033947">
    <property type="entry name" value="ETF_alpha_N"/>
</dbReference>
<evidence type="ECO:0000256" key="3">
    <source>
        <dbReference type="ARBA" id="ARBA00022827"/>
    </source>
</evidence>
<evidence type="ECO:0000256" key="2">
    <source>
        <dbReference type="ARBA" id="ARBA00022630"/>
    </source>
</evidence>